<dbReference type="PRINTS" id="PR00080">
    <property type="entry name" value="SDRFAMILY"/>
</dbReference>
<name>A0ABU6ABQ4_9PSEU</name>
<comment type="caution">
    <text evidence="3">The sequence shown here is derived from an EMBL/GenBank/DDBJ whole genome shotgun (WGS) entry which is preliminary data.</text>
</comment>
<accession>A0ABU6ABQ4</accession>
<evidence type="ECO:0000256" key="2">
    <source>
        <dbReference type="ARBA" id="ARBA00023002"/>
    </source>
</evidence>
<dbReference type="Pfam" id="PF13561">
    <property type="entry name" value="adh_short_C2"/>
    <property type="match status" value="1"/>
</dbReference>
<dbReference type="PANTHER" id="PTHR42760:SF115">
    <property type="entry name" value="3-OXOACYL-[ACYL-CARRIER-PROTEIN] REDUCTASE FABG"/>
    <property type="match status" value="1"/>
</dbReference>
<dbReference type="EMBL" id="JAWLNX010000010">
    <property type="protein sequence ID" value="MEB3368883.1"/>
    <property type="molecule type" value="Genomic_DNA"/>
</dbReference>
<dbReference type="RefSeq" id="WP_324266380.1">
    <property type="nucleotide sequence ID" value="NZ_JAWLNX010000010.1"/>
</dbReference>
<proteinExistence type="inferred from homology"/>
<dbReference type="InterPro" id="IPR002347">
    <property type="entry name" value="SDR_fam"/>
</dbReference>
<evidence type="ECO:0000313" key="3">
    <source>
        <dbReference type="EMBL" id="MEB3368883.1"/>
    </source>
</evidence>
<dbReference type="PRINTS" id="PR00081">
    <property type="entry name" value="GDHRDH"/>
</dbReference>
<dbReference type="PANTHER" id="PTHR42760">
    <property type="entry name" value="SHORT-CHAIN DEHYDROGENASES/REDUCTASES FAMILY MEMBER"/>
    <property type="match status" value="1"/>
</dbReference>
<dbReference type="Proteomes" id="UP001327093">
    <property type="component" value="Unassembled WGS sequence"/>
</dbReference>
<keyword evidence="2" id="KW-0560">Oxidoreductase</keyword>
<dbReference type="SUPFAM" id="SSF51735">
    <property type="entry name" value="NAD(P)-binding Rossmann-fold domains"/>
    <property type="match status" value="1"/>
</dbReference>
<dbReference type="InterPro" id="IPR020904">
    <property type="entry name" value="Sc_DH/Rdtase_CS"/>
</dbReference>
<comment type="similarity">
    <text evidence="1">Belongs to the short-chain dehydrogenases/reductases (SDR) family.</text>
</comment>
<dbReference type="PROSITE" id="PS00061">
    <property type="entry name" value="ADH_SHORT"/>
    <property type="match status" value="1"/>
</dbReference>
<dbReference type="Gene3D" id="3.40.50.720">
    <property type="entry name" value="NAD(P)-binding Rossmann-like Domain"/>
    <property type="match status" value="1"/>
</dbReference>
<dbReference type="InterPro" id="IPR036291">
    <property type="entry name" value="NAD(P)-bd_dom_sf"/>
</dbReference>
<reference evidence="3 4" key="1">
    <citation type="submission" date="2023-10" db="EMBL/GenBank/DDBJ databases">
        <title>Saccharopolyspora sp. nov., isolated from mangrove soil.</title>
        <authorList>
            <person name="Lu Y."/>
            <person name="Liu W."/>
        </authorList>
    </citation>
    <scope>NUCLEOTIDE SEQUENCE [LARGE SCALE GENOMIC DNA]</scope>
    <source>
        <strain evidence="3 4">S2-29</strain>
    </source>
</reference>
<evidence type="ECO:0000256" key="1">
    <source>
        <dbReference type="ARBA" id="ARBA00006484"/>
    </source>
</evidence>
<protein>
    <submittedName>
        <fullName evidence="3">SDR family oxidoreductase</fullName>
    </submittedName>
</protein>
<evidence type="ECO:0000313" key="4">
    <source>
        <dbReference type="Proteomes" id="UP001327093"/>
    </source>
</evidence>
<sequence>MFEDLAGRVAVVTGGARGLGLTMAGALARQGVSVGLLDRLPEVAASADKLGADSGSASAGVVADVTDPGSLAAAFDQVEAQLGPATILVNSAGISVWSDAEEQSCDSWRQVLGVNLDGTFFACQELARRCKTTGRSASIVNVSSMSGSIVNVPQHQTAYTVSKAGVTMLTKSLAVEWQQLGIRVNEIAPGYFLSDMTRQFVDDNPSLAAEWTGRTPAGRLGEPSDLEGAVVYLASDSSRYVVGHTLAIDDGYTLV</sequence>
<organism evidence="3 4">
    <name type="scientific">Saccharopolyspora mangrovi</name>
    <dbReference type="NCBI Taxonomy" id="3082379"/>
    <lineage>
        <taxon>Bacteria</taxon>
        <taxon>Bacillati</taxon>
        <taxon>Actinomycetota</taxon>
        <taxon>Actinomycetes</taxon>
        <taxon>Pseudonocardiales</taxon>
        <taxon>Pseudonocardiaceae</taxon>
        <taxon>Saccharopolyspora</taxon>
    </lineage>
</organism>
<keyword evidence="4" id="KW-1185">Reference proteome</keyword>
<gene>
    <name evidence="3" type="ORF">R4I43_15860</name>
</gene>